<reference evidence="1" key="1">
    <citation type="journal article" date="2016" name="Nature">
        <title>Redefining the invertebrate RNA virosphere.</title>
        <authorList>
            <person name="Shi M."/>
            <person name="Lin X.D."/>
            <person name="Tian J.H."/>
            <person name="Chen L.J."/>
            <person name="Chen X."/>
            <person name="Li C.X."/>
            <person name="Qin X.C."/>
            <person name="Li J."/>
            <person name="Cao J.P."/>
            <person name="Eden J.S."/>
            <person name="Buchmann J."/>
            <person name="Wang W."/>
            <person name="Xu J."/>
            <person name="Holmes E.C."/>
            <person name="Zhang Y.Z."/>
        </authorList>
    </citation>
    <scope>NUCLEOTIDE SEQUENCE [LARGE SCALE GENOMIC DNA]</scope>
    <source>
        <strain evidence="1">WLJQ100911</strain>
    </source>
</reference>
<dbReference type="Proteomes" id="UP000201604">
    <property type="component" value="Genome"/>
</dbReference>
<keyword evidence="1" id="KW-0946">Virion</keyword>
<keyword evidence="2" id="KW-1185">Reference proteome</keyword>
<name>A0A1L3KPQ6_9VIRU</name>
<evidence type="ECO:0000313" key="1">
    <source>
        <dbReference type="EMBL" id="APG79348.1"/>
    </source>
</evidence>
<dbReference type="GO" id="GO:0019013">
    <property type="term" value="C:viral nucleocapsid"/>
    <property type="evidence" value="ECO:0007669"/>
    <property type="project" value="UniProtKB-KW"/>
</dbReference>
<keyword evidence="1" id="KW-0543">Viral nucleoprotein</keyword>
<organism evidence="1">
    <name type="scientific">Wenling crustacean virus 9</name>
    <dbReference type="NCBI Taxonomy" id="1923492"/>
    <lineage>
        <taxon>Viruses</taxon>
        <taxon>Riboviria</taxon>
        <taxon>Orthornavirae</taxon>
        <taxon>Negarnaviricota</taxon>
        <taxon>Polyploviricotina</taxon>
        <taxon>Bunyaviricetes</taxon>
        <taxon>Elliovirales</taxon>
        <taxon>Cruliviridae</taxon>
        <taxon>Lincruvirus</taxon>
        <taxon>Lincruvirus wenlingense</taxon>
    </lineage>
</organism>
<proteinExistence type="predicted"/>
<dbReference type="RefSeq" id="YP_009329881.1">
    <property type="nucleotide sequence ID" value="NC_032145.1"/>
</dbReference>
<sequence>MAHFHTSQAGAEFVIGAGQVAFNYNEMYNQFAALNIKTESLEPVFVQSKNIRDRMKGGPIFLKLKKVDNTEVRILLEHGVSDQGHMSHKRFFACVARYMVVKGKVPANNPLASSVGLTNDKGEAFTLYTSGMEFNFSFRPNLIAAIAKLQKRDLGYQKENFVALTRQKAGGTPFVEYLRANQADIDAMMAGLGSLTAGSAIGARAQDVFDAL</sequence>
<evidence type="ECO:0000313" key="2">
    <source>
        <dbReference type="Proteomes" id="UP000201604"/>
    </source>
</evidence>
<dbReference type="KEGG" id="vg:30671488"/>
<dbReference type="GeneID" id="30671488"/>
<protein>
    <submittedName>
        <fullName evidence="1">Putative nucleoprotein</fullName>
    </submittedName>
</protein>
<accession>A0A1L3KPQ6</accession>
<dbReference type="EMBL" id="KX884858">
    <property type="protein sequence ID" value="APG79348.1"/>
    <property type="molecule type" value="Genomic_RNA"/>
</dbReference>